<organism evidence="7 8">
    <name type="scientific">Secundilactobacillus odoratitofui DSM 19909 = JCM 15043</name>
    <dbReference type="NCBI Taxonomy" id="1423776"/>
    <lineage>
        <taxon>Bacteria</taxon>
        <taxon>Bacillati</taxon>
        <taxon>Bacillota</taxon>
        <taxon>Bacilli</taxon>
        <taxon>Lactobacillales</taxon>
        <taxon>Lactobacillaceae</taxon>
        <taxon>Secundilactobacillus</taxon>
    </lineage>
</organism>
<dbReference type="EMBL" id="AZEE01000029">
    <property type="protein sequence ID" value="KRK97458.1"/>
    <property type="molecule type" value="Genomic_DNA"/>
</dbReference>
<feature type="binding site" evidence="5">
    <location>
        <position position="368"/>
    </location>
    <ligand>
        <name>Mn(2+)</name>
        <dbReference type="ChEBI" id="CHEBI:29035"/>
        <label>2</label>
    </ligand>
</feature>
<keyword evidence="8" id="KW-1185">Reference proteome</keyword>
<evidence type="ECO:0000256" key="5">
    <source>
        <dbReference type="PIRSR" id="PIRSR005962-1"/>
    </source>
</evidence>
<evidence type="ECO:0000256" key="3">
    <source>
        <dbReference type="ARBA" id="ARBA00022915"/>
    </source>
</evidence>
<accession>A0A0R1LYP7</accession>
<dbReference type="OrthoDB" id="9776731at2"/>
<dbReference type="Gene3D" id="3.30.70.360">
    <property type="match status" value="1"/>
</dbReference>
<dbReference type="STRING" id="1423776.FD04_GL001485"/>
<dbReference type="InterPro" id="IPR036264">
    <property type="entry name" value="Bact_exopeptidase_dim_dom"/>
</dbReference>
<dbReference type="SUPFAM" id="SSF55031">
    <property type="entry name" value="Bacterial exopeptidase dimerisation domain"/>
    <property type="match status" value="1"/>
</dbReference>
<dbReference type="NCBIfam" id="TIGR01891">
    <property type="entry name" value="amidohydrolases"/>
    <property type="match status" value="1"/>
</dbReference>
<dbReference type="InterPro" id="IPR002933">
    <property type="entry name" value="Peptidase_M20"/>
</dbReference>
<evidence type="ECO:0000259" key="6">
    <source>
        <dbReference type="Pfam" id="PF07687"/>
    </source>
</evidence>
<dbReference type="Pfam" id="PF01546">
    <property type="entry name" value="Peptidase_M20"/>
    <property type="match status" value="1"/>
</dbReference>
<sequence>MRPLFVYQKFGLGGIKMVISASLIEEITALRHQFHQQPELSNHEVKTTARITKILQDWGITVKQTALNTGVVAEIQGGHPGKEITLRADIDALPVTEATGLPWASQNTGVMHACGHDIHFCSLLGAAFLLQQDRANLSGTIQLLFQPAEEQDHGAEQVLDAHVLDNTVAMAGFHNNPNLPVGTIGLKAGSLMAGCYHFDITLHGAGSHGAAPEKGRDPIVAQAAIVSQLQTVVSRNVSPLDAAVVSVTQVHGGETWNVLPETVTLGGTVRTFTDEATVLVKQRMTKLVKQIAAAFDQTADFEWAIGAYPIQNDAQLVEAIRPLVSANATVVTPTVSMAGEDFATFQQQIPGVFAFIGSNGAPDAADWHDPHFIGLDETLPVGIQYFVDAAHGLSTFAAK</sequence>
<protein>
    <submittedName>
        <fullName evidence="7">Amidohydrolase</fullName>
    </submittedName>
</protein>
<dbReference type="GO" id="GO:0046872">
    <property type="term" value="F:metal ion binding"/>
    <property type="evidence" value="ECO:0007669"/>
    <property type="project" value="UniProtKB-KW"/>
</dbReference>
<dbReference type="Proteomes" id="UP000051160">
    <property type="component" value="Unassembled WGS sequence"/>
</dbReference>
<comment type="cofactor">
    <cofactor evidence="5">
        <name>Mn(2+)</name>
        <dbReference type="ChEBI" id="CHEBI:29035"/>
    </cofactor>
    <text evidence="5">The Mn(2+) ion enhances activity.</text>
</comment>
<feature type="domain" description="Peptidase M20 dimerisation" evidence="6">
    <location>
        <begin position="198"/>
        <end position="292"/>
    </location>
</feature>
<dbReference type="FunFam" id="3.30.70.360:FF:000001">
    <property type="entry name" value="N-acetyldiaminopimelate deacetylase"/>
    <property type="match status" value="1"/>
</dbReference>
<feature type="binding site" evidence="5">
    <location>
        <position position="150"/>
    </location>
    <ligand>
        <name>Mn(2+)</name>
        <dbReference type="ChEBI" id="CHEBI:29035"/>
        <label>2</label>
    </ligand>
</feature>
<dbReference type="GO" id="GO:0019877">
    <property type="term" value="P:diaminopimelate biosynthetic process"/>
    <property type="evidence" value="ECO:0007669"/>
    <property type="project" value="UniProtKB-KW"/>
</dbReference>
<name>A0A0R1LYP7_9LACO</name>
<keyword evidence="4" id="KW-0457">Lysine biosynthesis</keyword>
<feature type="binding site" evidence="5">
    <location>
        <position position="114"/>
    </location>
    <ligand>
        <name>Mn(2+)</name>
        <dbReference type="ChEBI" id="CHEBI:29035"/>
        <label>2</label>
    </ligand>
</feature>
<dbReference type="SUPFAM" id="SSF53187">
    <property type="entry name" value="Zn-dependent exopeptidases"/>
    <property type="match status" value="1"/>
</dbReference>
<evidence type="ECO:0000313" key="8">
    <source>
        <dbReference type="Proteomes" id="UP000051160"/>
    </source>
</evidence>
<dbReference type="PATRIC" id="fig|1423776.4.peg.1503"/>
<gene>
    <name evidence="7" type="ORF">FD04_GL001485</name>
</gene>
<feature type="binding site" evidence="5">
    <location>
        <position position="116"/>
    </location>
    <ligand>
        <name>Mn(2+)</name>
        <dbReference type="ChEBI" id="CHEBI:29035"/>
        <label>2</label>
    </ligand>
</feature>
<evidence type="ECO:0000256" key="2">
    <source>
        <dbReference type="ARBA" id="ARBA00022801"/>
    </source>
</evidence>
<dbReference type="AlphaFoldDB" id="A0A0R1LYP7"/>
<dbReference type="GO" id="GO:0009085">
    <property type="term" value="P:lysine biosynthetic process"/>
    <property type="evidence" value="ECO:0007669"/>
    <property type="project" value="UniProtKB-KW"/>
</dbReference>
<dbReference type="PANTHER" id="PTHR11014">
    <property type="entry name" value="PEPTIDASE M20 FAMILY MEMBER"/>
    <property type="match status" value="1"/>
</dbReference>
<keyword evidence="3" id="KW-0220">Diaminopimelate biosynthesis</keyword>
<reference evidence="7 8" key="1">
    <citation type="journal article" date="2015" name="Genome Announc.">
        <title>Expanding the biotechnology potential of lactobacilli through comparative genomics of 213 strains and associated genera.</title>
        <authorList>
            <person name="Sun Z."/>
            <person name="Harris H.M."/>
            <person name="McCann A."/>
            <person name="Guo C."/>
            <person name="Argimon S."/>
            <person name="Zhang W."/>
            <person name="Yang X."/>
            <person name="Jeffery I.B."/>
            <person name="Cooney J.C."/>
            <person name="Kagawa T.F."/>
            <person name="Liu W."/>
            <person name="Song Y."/>
            <person name="Salvetti E."/>
            <person name="Wrobel A."/>
            <person name="Rasinkangas P."/>
            <person name="Parkhill J."/>
            <person name="Rea M.C."/>
            <person name="O'Sullivan O."/>
            <person name="Ritari J."/>
            <person name="Douillard F.P."/>
            <person name="Paul Ross R."/>
            <person name="Yang R."/>
            <person name="Briner A.E."/>
            <person name="Felis G.E."/>
            <person name="de Vos W.M."/>
            <person name="Barrangou R."/>
            <person name="Klaenhammer T.R."/>
            <person name="Caufield P.W."/>
            <person name="Cui Y."/>
            <person name="Zhang H."/>
            <person name="O'Toole P.W."/>
        </authorList>
    </citation>
    <scope>NUCLEOTIDE SEQUENCE [LARGE SCALE GENOMIC DNA]</scope>
    <source>
        <strain evidence="7 8">DSM 19909</strain>
    </source>
</reference>
<dbReference type="InterPro" id="IPR017439">
    <property type="entry name" value="Amidohydrolase"/>
</dbReference>
<dbReference type="PANTHER" id="PTHR11014:SF63">
    <property type="entry name" value="METALLOPEPTIDASE, PUTATIVE (AFU_ORTHOLOGUE AFUA_6G09600)-RELATED"/>
    <property type="match status" value="1"/>
</dbReference>
<comment type="caution">
    <text evidence="7">The sequence shown here is derived from an EMBL/GenBank/DDBJ whole genome shotgun (WGS) entry which is preliminary data.</text>
</comment>
<keyword evidence="5" id="KW-0479">Metal-binding</keyword>
<dbReference type="Gene3D" id="3.40.630.10">
    <property type="entry name" value="Zn peptidases"/>
    <property type="match status" value="1"/>
</dbReference>
<evidence type="ECO:0000313" key="7">
    <source>
        <dbReference type="EMBL" id="KRK97458.1"/>
    </source>
</evidence>
<feature type="binding site" evidence="5">
    <location>
        <position position="174"/>
    </location>
    <ligand>
        <name>Mn(2+)</name>
        <dbReference type="ChEBI" id="CHEBI:29035"/>
        <label>2</label>
    </ligand>
</feature>
<keyword evidence="1" id="KW-0028">Amino-acid biosynthesis</keyword>
<evidence type="ECO:0000256" key="1">
    <source>
        <dbReference type="ARBA" id="ARBA00022605"/>
    </source>
</evidence>
<dbReference type="GO" id="GO:0050118">
    <property type="term" value="F:N-acetyldiaminopimelate deacetylase activity"/>
    <property type="evidence" value="ECO:0007669"/>
    <property type="project" value="UniProtKB-ARBA"/>
</dbReference>
<dbReference type="InterPro" id="IPR011650">
    <property type="entry name" value="Peptidase_M20_dimer"/>
</dbReference>
<dbReference type="PIRSF" id="PIRSF005962">
    <property type="entry name" value="Pept_M20D_amidohydro"/>
    <property type="match status" value="1"/>
</dbReference>
<keyword evidence="5" id="KW-0464">Manganese</keyword>
<dbReference type="Pfam" id="PF07687">
    <property type="entry name" value="M20_dimer"/>
    <property type="match status" value="1"/>
</dbReference>
<evidence type="ECO:0000256" key="4">
    <source>
        <dbReference type="ARBA" id="ARBA00023154"/>
    </source>
</evidence>
<keyword evidence="2 7" id="KW-0378">Hydrolase</keyword>
<proteinExistence type="predicted"/>